<evidence type="ECO:0000256" key="2">
    <source>
        <dbReference type="ARBA" id="ARBA00001637"/>
    </source>
</evidence>
<dbReference type="GO" id="GO:0003676">
    <property type="term" value="F:nucleic acid binding"/>
    <property type="evidence" value="ECO:0007669"/>
    <property type="project" value="InterPro"/>
</dbReference>
<dbReference type="InterPro" id="IPR002156">
    <property type="entry name" value="RNaseH_domain"/>
</dbReference>
<evidence type="ECO:0000256" key="6">
    <source>
        <dbReference type="ARBA" id="ARBA00011245"/>
    </source>
</evidence>
<evidence type="ECO:0000256" key="3">
    <source>
        <dbReference type="ARBA" id="ARBA00001946"/>
    </source>
</evidence>
<organism evidence="15">
    <name type="scientific">marine metagenome</name>
    <dbReference type="NCBI Taxonomy" id="408172"/>
    <lineage>
        <taxon>unclassified sequences</taxon>
        <taxon>metagenomes</taxon>
        <taxon>ecological metagenomes</taxon>
    </lineage>
</organism>
<dbReference type="CDD" id="cd09278">
    <property type="entry name" value="RNase_HI_prokaryote_like"/>
    <property type="match status" value="1"/>
</dbReference>
<evidence type="ECO:0000256" key="9">
    <source>
        <dbReference type="ARBA" id="ARBA00022759"/>
    </source>
</evidence>
<dbReference type="Pfam" id="PF00075">
    <property type="entry name" value="RNase_H"/>
    <property type="match status" value="1"/>
</dbReference>
<dbReference type="InterPro" id="IPR002820">
    <property type="entry name" value="Mopterin_CF_biosynth-C_dom"/>
</dbReference>
<gene>
    <name evidence="15" type="ORF">METZ01_LOCUS191505</name>
</gene>
<feature type="domain" description="RNase H type-1" evidence="14">
    <location>
        <begin position="1"/>
        <end position="126"/>
    </location>
</feature>
<dbReference type="SUPFAM" id="SSF55040">
    <property type="entry name" value="Molybdenum cofactor biosynthesis protein C, MoaC"/>
    <property type="match status" value="1"/>
</dbReference>
<dbReference type="InterPro" id="IPR022892">
    <property type="entry name" value="RNaseHI"/>
</dbReference>
<dbReference type="GO" id="GO:0006777">
    <property type="term" value="P:Mo-molybdopterin cofactor biosynthetic process"/>
    <property type="evidence" value="ECO:0007669"/>
    <property type="project" value="UniProtKB-KW"/>
</dbReference>
<proteinExistence type="inferred from homology"/>
<keyword evidence="12" id="KW-0501">Molybdenum cofactor biosynthesis</keyword>
<comment type="catalytic activity">
    <reaction evidence="1">
        <text>Endonucleolytic cleavage to 5'-phosphomonoester.</text>
        <dbReference type="EC" id="3.1.26.4"/>
    </reaction>
</comment>
<dbReference type="Gene3D" id="3.30.420.10">
    <property type="entry name" value="Ribonuclease H-like superfamily/Ribonuclease H"/>
    <property type="match status" value="1"/>
</dbReference>
<protein>
    <recommendedName>
        <fullName evidence="14">RNase H type-1 domain-containing protein</fullName>
    </recommendedName>
</protein>
<dbReference type="HAMAP" id="MF_01224_B">
    <property type="entry name" value="MoaC_B"/>
    <property type="match status" value="1"/>
</dbReference>
<dbReference type="AlphaFoldDB" id="A0A382DLP6"/>
<dbReference type="InterPro" id="IPR036522">
    <property type="entry name" value="MoaC_sf"/>
</dbReference>
<dbReference type="PANTHER" id="PTHR10642">
    <property type="entry name" value="RIBONUCLEASE H1"/>
    <property type="match status" value="1"/>
</dbReference>
<evidence type="ECO:0000313" key="15">
    <source>
        <dbReference type="EMBL" id="SVB38651.1"/>
    </source>
</evidence>
<evidence type="ECO:0000256" key="7">
    <source>
        <dbReference type="ARBA" id="ARBA00022722"/>
    </source>
</evidence>
<dbReference type="NCBIfam" id="TIGR00581">
    <property type="entry name" value="moaC"/>
    <property type="match status" value="1"/>
</dbReference>
<dbReference type="NCBIfam" id="NF006870">
    <property type="entry name" value="PRK09364.1"/>
    <property type="match status" value="1"/>
</dbReference>
<evidence type="ECO:0000256" key="5">
    <source>
        <dbReference type="ARBA" id="ARBA00005300"/>
    </source>
</evidence>
<sequence>MFNIYTDGSCLGNPGPGGWAAVIVGENQKWTIQGRELDTTNNRMEVLAVIKGLGDLEKGSRVVVYSDSQYVINTMTLGWKRRANNDLWERLDLLVPDLEVSWKWVKGHSGHPENEEANKLAIEQASLITSAGGFSHLDQHGTVHMVDVGPKEVTQREAIARGFVSMSAETLSLVANMGLEKGDVIASARIAGIMAAKKTSNIIPLCHIIPLTYVTVDFDEDFQKNGIYITAKVRAHGKTGVEMEALIAVSVAALTIYDMCKSVEKGISIDSIRLVRKSGGKSGDFVLEE</sequence>
<comment type="cofactor">
    <cofactor evidence="3">
        <name>Mg(2+)</name>
        <dbReference type="ChEBI" id="CHEBI:18420"/>
    </cofactor>
</comment>
<evidence type="ECO:0000256" key="10">
    <source>
        <dbReference type="ARBA" id="ARBA00022801"/>
    </source>
</evidence>
<comment type="similarity">
    <text evidence="5">Belongs to the RNase H family.</text>
</comment>
<keyword evidence="13" id="KW-0456">Lyase</keyword>
<reference evidence="15" key="1">
    <citation type="submission" date="2018-05" db="EMBL/GenBank/DDBJ databases">
        <authorList>
            <person name="Lanie J.A."/>
            <person name="Ng W.-L."/>
            <person name="Kazmierczak K.M."/>
            <person name="Andrzejewski T.M."/>
            <person name="Davidsen T.M."/>
            <person name="Wayne K.J."/>
            <person name="Tettelin H."/>
            <person name="Glass J.I."/>
            <person name="Rusch D."/>
            <person name="Podicherti R."/>
            <person name="Tsui H.-C.T."/>
            <person name="Winkler M.E."/>
        </authorList>
    </citation>
    <scope>NUCLEOTIDE SEQUENCE</scope>
</reference>
<dbReference type="CDD" id="cd01420">
    <property type="entry name" value="MoaC_PE"/>
    <property type="match status" value="1"/>
</dbReference>
<evidence type="ECO:0000256" key="1">
    <source>
        <dbReference type="ARBA" id="ARBA00000077"/>
    </source>
</evidence>
<dbReference type="InterPro" id="IPR023045">
    <property type="entry name" value="MoaC"/>
</dbReference>
<dbReference type="UniPathway" id="UPA00344"/>
<dbReference type="GO" id="GO:0046872">
    <property type="term" value="F:metal ion binding"/>
    <property type="evidence" value="ECO:0007669"/>
    <property type="project" value="UniProtKB-KW"/>
</dbReference>
<keyword evidence="7" id="KW-0540">Nuclease</keyword>
<dbReference type="PANTHER" id="PTHR10642:SF26">
    <property type="entry name" value="RIBONUCLEASE H1"/>
    <property type="match status" value="1"/>
</dbReference>
<evidence type="ECO:0000259" key="14">
    <source>
        <dbReference type="PROSITE" id="PS50879"/>
    </source>
</evidence>
<evidence type="ECO:0000256" key="12">
    <source>
        <dbReference type="ARBA" id="ARBA00023150"/>
    </source>
</evidence>
<evidence type="ECO:0000256" key="11">
    <source>
        <dbReference type="ARBA" id="ARBA00022842"/>
    </source>
</evidence>
<dbReference type="GO" id="GO:0043137">
    <property type="term" value="P:DNA replication, removal of RNA primer"/>
    <property type="evidence" value="ECO:0007669"/>
    <property type="project" value="TreeGrafter"/>
</dbReference>
<dbReference type="InterPro" id="IPR050092">
    <property type="entry name" value="RNase_H"/>
</dbReference>
<keyword evidence="8" id="KW-0479">Metal-binding</keyword>
<keyword evidence="10" id="KW-0378">Hydrolase</keyword>
<dbReference type="InterPro" id="IPR047594">
    <property type="entry name" value="MoaC_bact/euk"/>
</dbReference>
<dbReference type="SUPFAM" id="SSF53098">
    <property type="entry name" value="Ribonuclease H-like"/>
    <property type="match status" value="1"/>
</dbReference>
<dbReference type="InterPro" id="IPR036397">
    <property type="entry name" value="RNaseH_sf"/>
</dbReference>
<dbReference type="GO" id="GO:0061799">
    <property type="term" value="F:cyclic pyranopterin monophosphate synthase activity"/>
    <property type="evidence" value="ECO:0007669"/>
    <property type="project" value="UniProtKB-EC"/>
</dbReference>
<comment type="subunit">
    <text evidence="6">Monomer.</text>
</comment>
<dbReference type="Gene3D" id="3.30.70.640">
    <property type="entry name" value="Molybdopterin cofactor biosynthesis C (MoaC) domain"/>
    <property type="match status" value="1"/>
</dbReference>
<keyword evidence="9" id="KW-0255">Endonuclease</keyword>
<dbReference type="GO" id="GO:0004523">
    <property type="term" value="F:RNA-DNA hybrid ribonuclease activity"/>
    <property type="evidence" value="ECO:0007669"/>
    <property type="project" value="UniProtKB-EC"/>
</dbReference>
<comment type="catalytic activity">
    <reaction evidence="2">
        <text>(8S)-3',8-cyclo-7,8-dihydroguanosine 5'-triphosphate = cyclic pyranopterin phosphate + diphosphate</text>
        <dbReference type="Rhea" id="RHEA:49580"/>
        <dbReference type="ChEBI" id="CHEBI:33019"/>
        <dbReference type="ChEBI" id="CHEBI:59648"/>
        <dbReference type="ChEBI" id="CHEBI:131766"/>
        <dbReference type="EC" id="4.6.1.17"/>
    </reaction>
</comment>
<comment type="pathway">
    <text evidence="4">Cofactor biosynthesis; molybdopterin biosynthesis.</text>
</comment>
<dbReference type="Pfam" id="PF01967">
    <property type="entry name" value="MoaC"/>
    <property type="match status" value="1"/>
</dbReference>
<accession>A0A382DLP6</accession>
<evidence type="ECO:0000256" key="8">
    <source>
        <dbReference type="ARBA" id="ARBA00022723"/>
    </source>
</evidence>
<dbReference type="InterPro" id="IPR012337">
    <property type="entry name" value="RNaseH-like_sf"/>
</dbReference>
<evidence type="ECO:0000256" key="4">
    <source>
        <dbReference type="ARBA" id="ARBA00005046"/>
    </source>
</evidence>
<name>A0A382DLP6_9ZZZZ</name>
<dbReference type="PROSITE" id="PS50879">
    <property type="entry name" value="RNASE_H_1"/>
    <property type="match status" value="1"/>
</dbReference>
<evidence type="ECO:0000256" key="13">
    <source>
        <dbReference type="ARBA" id="ARBA00023239"/>
    </source>
</evidence>
<dbReference type="EMBL" id="UINC01039735">
    <property type="protein sequence ID" value="SVB38651.1"/>
    <property type="molecule type" value="Genomic_DNA"/>
</dbReference>
<keyword evidence="11" id="KW-0460">Magnesium</keyword>